<keyword evidence="3" id="KW-1185">Reference proteome</keyword>
<feature type="domain" description="Formyl transferase N-terminal" evidence="1">
    <location>
        <begin position="64"/>
        <end position="171"/>
    </location>
</feature>
<sequence length="281" mass="30654">MGKPLRIAYAGHDFFSSCMATLVSRPDTEVAVCLTEGPEGQPARNVLRLASAANARVFTGRPTVDVVREVNAANVDLFVCAAYMYRVPTQYLDVPYAVNVHPALLPDGRGPNPLPYLATAFTQFSGVTIHEMTAELDKGPILVQSPVDQSPEDGLDELYLKLFALAPRLLSRLMDDLEGYFAAKRHVQGGSYWPHKDGDVLIASQHTTEHALRLHSSFGMYGFSVKLEGRTEFRASLLSATRCDHDFVVGSVVAELQVGTIVALPDGLVRLDTQRSLPVVT</sequence>
<evidence type="ECO:0000259" key="1">
    <source>
        <dbReference type="Pfam" id="PF00551"/>
    </source>
</evidence>
<organism evidence="2 3">
    <name type="scientific">Phytohabitans flavus</name>
    <dbReference type="NCBI Taxonomy" id="1076124"/>
    <lineage>
        <taxon>Bacteria</taxon>
        <taxon>Bacillati</taxon>
        <taxon>Actinomycetota</taxon>
        <taxon>Actinomycetes</taxon>
        <taxon>Micromonosporales</taxon>
        <taxon>Micromonosporaceae</taxon>
    </lineage>
</organism>
<protein>
    <recommendedName>
        <fullName evidence="1">Formyl transferase N-terminal domain-containing protein</fullName>
    </recommendedName>
</protein>
<gene>
    <name evidence="2" type="ORF">Pflav_000760</name>
</gene>
<dbReference type="PANTHER" id="PTHR11138">
    <property type="entry name" value="METHIONYL-TRNA FORMYLTRANSFERASE"/>
    <property type="match status" value="1"/>
</dbReference>
<accession>A0A6F8XIM0</accession>
<dbReference type="InterPro" id="IPR036477">
    <property type="entry name" value="Formyl_transf_N_sf"/>
</dbReference>
<evidence type="ECO:0000313" key="3">
    <source>
        <dbReference type="Proteomes" id="UP000502508"/>
    </source>
</evidence>
<dbReference type="RefSeq" id="WP_173032765.1">
    <property type="nucleotide sequence ID" value="NZ_AP022870.1"/>
</dbReference>
<dbReference type="GO" id="GO:0004479">
    <property type="term" value="F:methionyl-tRNA formyltransferase activity"/>
    <property type="evidence" value="ECO:0007669"/>
    <property type="project" value="TreeGrafter"/>
</dbReference>
<dbReference type="PANTHER" id="PTHR11138:SF5">
    <property type="entry name" value="METHIONYL-TRNA FORMYLTRANSFERASE, MITOCHONDRIAL"/>
    <property type="match status" value="1"/>
</dbReference>
<reference evidence="2 3" key="2">
    <citation type="submission" date="2020-03" db="EMBL/GenBank/DDBJ databases">
        <authorList>
            <person name="Ichikawa N."/>
            <person name="Kimura A."/>
            <person name="Kitahashi Y."/>
            <person name="Uohara A."/>
        </authorList>
    </citation>
    <scope>NUCLEOTIDE SEQUENCE [LARGE SCALE GENOMIC DNA]</scope>
    <source>
        <strain evidence="2 3">NBRC 107702</strain>
    </source>
</reference>
<dbReference type="SUPFAM" id="SSF53328">
    <property type="entry name" value="Formyltransferase"/>
    <property type="match status" value="1"/>
</dbReference>
<dbReference type="AlphaFoldDB" id="A0A6F8XIM0"/>
<proteinExistence type="predicted"/>
<reference evidence="2 3" key="1">
    <citation type="submission" date="2020-03" db="EMBL/GenBank/DDBJ databases">
        <title>Whole genome shotgun sequence of Phytohabitans flavus NBRC 107702.</title>
        <authorList>
            <person name="Komaki H."/>
            <person name="Tamura T."/>
        </authorList>
    </citation>
    <scope>NUCLEOTIDE SEQUENCE [LARGE SCALE GENOMIC DNA]</scope>
    <source>
        <strain evidence="2 3">NBRC 107702</strain>
    </source>
</reference>
<dbReference type="Gene3D" id="3.40.50.12230">
    <property type="match status" value="1"/>
</dbReference>
<dbReference type="Pfam" id="PF00551">
    <property type="entry name" value="Formyl_trans_N"/>
    <property type="match status" value="1"/>
</dbReference>
<dbReference type="EMBL" id="AP022870">
    <property type="protein sequence ID" value="BCB73666.1"/>
    <property type="molecule type" value="Genomic_DNA"/>
</dbReference>
<evidence type="ECO:0000313" key="2">
    <source>
        <dbReference type="EMBL" id="BCB73666.1"/>
    </source>
</evidence>
<dbReference type="KEGG" id="pfla:Pflav_000760"/>
<dbReference type="Proteomes" id="UP000502508">
    <property type="component" value="Chromosome"/>
</dbReference>
<dbReference type="InterPro" id="IPR002376">
    <property type="entry name" value="Formyl_transf_N"/>
</dbReference>
<name>A0A6F8XIM0_9ACTN</name>